<reference evidence="6" key="3">
    <citation type="submission" date="2015-06" db="UniProtKB">
        <authorList>
            <consortium name="EnsemblMetazoa"/>
        </authorList>
    </citation>
    <scope>IDENTIFICATION</scope>
</reference>
<reference evidence="7" key="1">
    <citation type="submission" date="2012-12" db="EMBL/GenBank/DDBJ databases">
        <authorList>
            <person name="Hellsten U."/>
            <person name="Grimwood J."/>
            <person name="Chapman J.A."/>
            <person name="Shapiro H."/>
            <person name="Aerts A."/>
            <person name="Otillar R.P."/>
            <person name="Terry A.Y."/>
            <person name="Boore J.L."/>
            <person name="Simakov O."/>
            <person name="Marletaz F."/>
            <person name="Cho S.-J."/>
            <person name="Edsinger-Gonzales E."/>
            <person name="Havlak P."/>
            <person name="Kuo D.-H."/>
            <person name="Larsson T."/>
            <person name="Lv J."/>
            <person name="Arendt D."/>
            <person name="Savage R."/>
            <person name="Osoegawa K."/>
            <person name="de Jong P."/>
            <person name="Lindberg D.R."/>
            <person name="Seaver E.C."/>
            <person name="Weisblat D.A."/>
            <person name="Putnam N.H."/>
            <person name="Grigoriev I.V."/>
            <person name="Rokhsar D.S."/>
        </authorList>
    </citation>
    <scope>NUCLEOTIDE SEQUENCE</scope>
    <source>
        <strain evidence="7">I ESC-2004</strain>
    </source>
</reference>
<dbReference type="CDD" id="cd22593">
    <property type="entry name" value="Kunitz_conkunitzin"/>
    <property type="match status" value="2"/>
</dbReference>
<dbReference type="OMA" id="CIKPESC"/>
<dbReference type="AlphaFoldDB" id="R7UVN9"/>
<dbReference type="GO" id="GO:0005615">
    <property type="term" value="C:extracellular space"/>
    <property type="evidence" value="ECO:0007669"/>
    <property type="project" value="TreeGrafter"/>
</dbReference>
<dbReference type="HOGENOM" id="CLU_519004_0_0_1"/>
<dbReference type="EnsemblMetazoa" id="CapteT158152">
    <property type="protein sequence ID" value="CapteP158152"/>
    <property type="gene ID" value="CapteG158152"/>
</dbReference>
<dbReference type="Proteomes" id="UP000014760">
    <property type="component" value="Unassembled WGS sequence"/>
</dbReference>
<keyword evidence="1" id="KW-1015">Disulfide bond</keyword>
<dbReference type="Pfam" id="PF00094">
    <property type="entry name" value="VWD"/>
    <property type="match status" value="1"/>
</dbReference>
<feature type="domain" description="VWFD" evidence="4">
    <location>
        <begin position="1"/>
        <end position="95"/>
    </location>
</feature>
<dbReference type="GO" id="GO:0004867">
    <property type="term" value="F:serine-type endopeptidase inhibitor activity"/>
    <property type="evidence" value="ECO:0007669"/>
    <property type="project" value="InterPro"/>
</dbReference>
<dbReference type="InterPro" id="IPR025615">
    <property type="entry name" value="TILa_dom"/>
</dbReference>
<proteinExistence type="predicted"/>
<dbReference type="InterPro" id="IPR036880">
    <property type="entry name" value="Kunitz_BPTI_sf"/>
</dbReference>
<evidence type="ECO:0000313" key="5">
    <source>
        <dbReference type="EMBL" id="ELU10327.1"/>
    </source>
</evidence>
<dbReference type="EMBL" id="KB297594">
    <property type="protein sequence ID" value="ELU10327.1"/>
    <property type="molecule type" value="Genomic_DNA"/>
</dbReference>
<keyword evidence="2" id="KW-0325">Glycoprotein</keyword>
<dbReference type="Gene3D" id="2.10.25.10">
    <property type="entry name" value="Laminin"/>
    <property type="match status" value="1"/>
</dbReference>
<dbReference type="PANTHER" id="PTHR11339">
    <property type="entry name" value="EXTRACELLULAR MATRIX GLYCOPROTEIN RELATED"/>
    <property type="match status" value="1"/>
</dbReference>
<feature type="domain" description="BPTI/Kunitz inhibitor" evidence="3">
    <location>
        <begin position="491"/>
        <end position="541"/>
    </location>
</feature>
<dbReference type="CDD" id="cd19941">
    <property type="entry name" value="TIL"/>
    <property type="match status" value="1"/>
</dbReference>
<evidence type="ECO:0000256" key="2">
    <source>
        <dbReference type="ARBA" id="ARBA00023180"/>
    </source>
</evidence>
<dbReference type="OrthoDB" id="6114226at2759"/>
<dbReference type="Pfam" id="PF00014">
    <property type="entry name" value="Kunitz_BPTI"/>
    <property type="match status" value="2"/>
</dbReference>
<dbReference type="InterPro" id="IPR001846">
    <property type="entry name" value="VWF_type-D"/>
</dbReference>
<dbReference type="Gene3D" id="4.10.410.10">
    <property type="entry name" value="Pancreatic trypsin inhibitor Kunitz domain"/>
    <property type="match status" value="2"/>
</dbReference>
<sequence>MRTFTTIYVTVKGGIQVIWDGNTRVQVNTPDNMKTKMCGLCGDANGNTDNDWTIGDSNLCMDAFPNAKAGGKTNNVNEFGFSWTQAIDTDEASCTDSCPNPPDPDACPVIQEQKAEAHCKPLTDPTGPFKDCLAKMEDSQKKDLFDNCVYDSCHLNDFENVICDHSASMAKICQGAYEVTVTWRSDDLCPMKCGEGMEYKACGNICLPTCSDPKGVNCGDTDGCEEGCFCKEGMVFDGVGSCYSSNKCGCKVPDQGDVYINVGVSYITEDCGQHCACEKAGGDLVCTNNACSANKVCSVKEGVRACYCKAPFVLDGAQCITLNSPCETIDDSQLQCLTCTAVSEEACNAAGKMETCGQSDAICETVVKSSKTGEVTKVTKGCASRTLCSQASLGRDGQDCSDSSYGSSCTQCNYGEVDKDFVCKVADPINVCGLFPDEGKGTQSLTRYYYKPSKGKCVTFTYKGQDGNGNNFSTEEKCQTACNAASIPPECLLEINPGTGSSFTKRFYYDANTNVCKKFNYSGVGGNGNNFKNKDECSNKCKKF</sequence>
<evidence type="ECO:0000256" key="1">
    <source>
        <dbReference type="ARBA" id="ARBA00023157"/>
    </source>
</evidence>
<evidence type="ECO:0000259" key="3">
    <source>
        <dbReference type="PROSITE" id="PS50279"/>
    </source>
</evidence>
<feature type="domain" description="BPTI/Kunitz inhibitor" evidence="3">
    <location>
        <begin position="432"/>
        <end position="482"/>
    </location>
</feature>
<dbReference type="SMART" id="SM00131">
    <property type="entry name" value="KU"/>
    <property type="match status" value="2"/>
</dbReference>
<dbReference type="GO" id="GO:0031012">
    <property type="term" value="C:extracellular matrix"/>
    <property type="evidence" value="ECO:0007669"/>
    <property type="project" value="TreeGrafter"/>
</dbReference>
<protein>
    <recommendedName>
        <fullName evidence="8">BPTI/Kunitz inhibitor domain-containing protein</fullName>
    </recommendedName>
</protein>
<dbReference type="SMART" id="SM00832">
    <property type="entry name" value="C8"/>
    <property type="match status" value="1"/>
</dbReference>
<dbReference type="PANTHER" id="PTHR11339:SF373">
    <property type="entry name" value="VWFD DOMAIN-CONTAINING PROTEIN"/>
    <property type="match status" value="1"/>
</dbReference>
<dbReference type="InterPro" id="IPR002919">
    <property type="entry name" value="TIL_dom"/>
</dbReference>
<dbReference type="EMBL" id="AMQN01006095">
    <property type="status" value="NOT_ANNOTATED_CDS"/>
    <property type="molecule type" value="Genomic_DNA"/>
</dbReference>
<organism evidence="5">
    <name type="scientific">Capitella teleta</name>
    <name type="common">Polychaete worm</name>
    <dbReference type="NCBI Taxonomy" id="283909"/>
    <lineage>
        <taxon>Eukaryota</taxon>
        <taxon>Metazoa</taxon>
        <taxon>Spiralia</taxon>
        <taxon>Lophotrochozoa</taxon>
        <taxon>Annelida</taxon>
        <taxon>Polychaeta</taxon>
        <taxon>Sedentaria</taxon>
        <taxon>Scolecida</taxon>
        <taxon>Capitellidae</taxon>
        <taxon>Capitella</taxon>
    </lineage>
</organism>
<dbReference type="Pfam" id="PF12714">
    <property type="entry name" value="TILa"/>
    <property type="match status" value="1"/>
</dbReference>
<keyword evidence="7" id="KW-1185">Reference proteome</keyword>
<dbReference type="InterPro" id="IPR002223">
    <property type="entry name" value="Kunitz_BPTI"/>
</dbReference>
<reference evidence="5 7" key="2">
    <citation type="journal article" date="2013" name="Nature">
        <title>Insights into bilaterian evolution from three spiralian genomes.</title>
        <authorList>
            <person name="Simakov O."/>
            <person name="Marletaz F."/>
            <person name="Cho S.J."/>
            <person name="Edsinger-Gonzales E."/>
            <person name="Havlak P."/>
            <person name="Hellsten U."/>
            <person name="Kuo D.H."/>
            <person name="Larsson T."/>
            <person name="Lv J."/>
            <person name="Arendt D."/>
            <person name="Savage R."/>
            <person name="Osoegawa K."/>
            <person name="de Jong P."/>
            <person name="Grimwood J."/>
            <person name="Chapman J.A."/>
            <person name="Shapiro H."/>
            <person name="Aerts A."/>
            <person name="Otillar R.P."/>
            <person name="Terry A.Y."/>
            <person name="Boore J.L."/>
            <person name="Grigoriev I.V."/>
            <person name="Lindberg D.R."/>
            <person name="Seaver E.C."/>
            <person name="Weisblat D.A."/>
            <person name="Putnam N.H."/>
            <person name="Rokhsar D.S."/>
        </authorList>
    </citation>
    <scope>NUCLEOTIDE SEQUENCE</scope>
    <source>
        <strain evidence="5 7">I ESC-2004</strain>
    </source>
</reference>
<evidence type="ECO:0000259" key="4">
    <source>
        <dbReference type="PROSITE" id="PS51233"/>
    </source>
</evidence>
<dbReference type="InterPro" id="IPR014853">
    <property type="entry name" value="VWF/SSPO/ZAN-like_Cys-rich_dom"/>
</dbReference>
<evidence type="ECO:0008006" key="8">
    <source>
        <dbReference type="Google" id="ProtNLM"/>
    </source>
</evidence>
<evidence type="ECO:0000313" key="7">
    <source>
        <dbReference type="Proteomes" id="UP000014760"/>
    </source>
</evidence>
<dbReference type="SUPFAM" id="SSF57567">
    <property type="entry name" value="Serine protease inhibitors"/>
    <property type="match status" value="1"/>
</dbReference>
<name>R7UVN9_CAPTE</name>
<evidence type="ECO:0000313" key="6">
    <source>
        <dbReference type="EnsemblMetazoa" id="CapteP158152"/>
    </source>
</evidence>
<dbReference type="PROSITE" id="PS51233">
    <property type="entry name" value="VWFD"/>
    <property type="match status" value="1"/>
</dbReference>
<dbReference type="Pfam" id="PF01826">
    <property type="entry name" value="TIL"/>
    <property type="match status" value="1"/>
</dbReference>
<accession>R7UVN9</accession>
<gene>
    <name evidence="5" type="ORF">CAPTEDRAFT_158152</name>
</gene>
<dbReference type="Pfam" id="PF08742">
    <property type="entry name" value="C8"/>
    <property type="match status" value="1"/>
</dbReference>
<dbReference type="InterPro" id="IPR036084">
    <property type="entry name" value="Ser_inhib-like_sf"/>
</dbReference>
<dbReference type="STRING" id="283909.R7UVN9"/>
<dbReference type="SUPFAM" id="SSF57362">
    <property type="entry name" value="BPTI-like"/>
    <property type="match status" value="2"/>
</dbReference>
<dbReference type="PROSITE" id="PS50279">
    <property type="entry name" value="BPTI_KUNITZ_2"/>
    <property type="match status" value="2"/>
</dbReference>
<dbReference type="InterPro" id="IPR050780">
    <property type="entry name" value="Mucin_vWF_Thrombospondin_sf"/>
</dbReference>